<sequence>MTSTNRKKTNRRGAKKPTHPRGLERWLGTFLEKRLVVTIKNFSRHHIDVVIETEPSTKWRFTGIYGSKWTWDNRREEEENVQEHIDRVVHLVLKSSNSDGHNRNDNRRPFIFEPYWIKDKDSLQIVQDNWTIREGYFNISCLVRNLEDMAVSLKLWSNRKFDHIPSKIKQILGKLDKAYEGPRDAQSLDNIRKLEKERDKLLWLEKE</sequence>
<reference evidence="3" key="1">
    <citation type="submission" date="2016-06" db="EMBL/GenBank/DDBJ databases">
        <title>Parallel loss of symbiosis genes in relatives of nitrogen-fixing non-legume Parasponia.</title>
        <authorList>
            <person name="Van Velzen R."/>
            <person name="Holmer R."/>
            <person name="Bu F."/>
            <person name="Rutten L."/>
            <person name="Van Zeijl A."/>
            <person name="Liu W."/>
            <person name="Santuari L."/>
            <person name="Cao Q."/>
            <person name="Sharma T."/>
            <person name="Shen D."/>
            <person name="Roswanjaya Y."/>
            <person name="Wardhani T."/>
            <person name="Kalhor M.S."/>
            <person name="Jansen J."/>
            <person name="Van den Hoogen J."/>
            <person name="Gungor B."/>
            <person name="Hartog M."/>
            <person name="Hontelez J."/>
            <person name="Verver J."/>
            <person name="Yang W.-C."/>
            <person name="Schijlen E."/>
            <person name="Repin R."/>
            <person name="Schilthuizen M."/>
            <person name="Schranz E."/>
            <person name="Heidstra R."/>
            <person name="Miyata K."/>
            <person name="Fedorova E."/>
            <person name="Kohlen W."/>
            <person name="Bisseling T."/>
            <person name="Smit S."/>
            <person name="Geurts R."/>
        </authorList>
    </citation>
    <scope>NUCLEOTIDE SEQUENCE [LARGE SCALE GENOMIC DNA]</scope>
    <source>
        <strain evidence="3">cv. WU1-14</strain>
    </source>
</reference>
<feature type="region of interest" description="Disordered" evidence="1">
    <location>
        <begin position="1"/>
        <end position="21"/>
    </location>
</feature>
<comment type="caution">
    <text evidence="2">The sequence shown here is derived from an EMBL/GenBank/DDBJ whole genome shotgun (WGS) entry which is preliminary data.</text>
</comment>
<feature type="compositionally biased region" description="Basic residues" evidence="1">
    <location>
        <begin position="1"/>
        <end position="19"/>
    </location>
</feature>
<keyword evidence="3" id="KW-1185">Reference proteome</keyword>
<proteinExistence type="predicted"/>
<dbReference type="EMBL" id="JXTB01000001">
    <property type="protein sequence ID" value="PON80745.1"/>
    <property type="molecule type" value="Genomic_DNA"/>
</dbReference>
<gene>
    <name evidence="2" type="ORF">PanWU01x14_003010</name>
</gene>
<evidence type="ECO:0000313" key="2">
    <source>
        <dbReference type="EMBL" id="PON80745.1"/>
    </source>
</evidence>
<protein>
    <submittedName>
        <fullName evidence="2">Uncharacterized protein</fullName>
    </submittedName>
</protein>
<name>A0A2P5E5B6_PARAD</name>
<dbReference type="AlphaFoldDB" id="A0A2P5E5B6"/>
<accession>A0A2P5E5B6</accession>
<dbReference type="OrthoDB" id="1729225at2759"/>
<organism evidence="2 3">
    <name type="scientific">Parasponia andersonii</name>
    <name type="common">Sponia andersonii</name>
    <dbReference type="NCBI Taxonomy" id="3476"/>
    <lineage>
        <taxon>Eukaryota</taxon>
        <taxon>Viridiplantae</taxon>
        <taxon>Streptophyta</taxon>
        <taxon>Embryophyta</taxon>
        <taxon>Tracheophyta</taxon>
        <taxon>Spermatophyta</taxon>
        <taxon>Magnoliopsida</taxon>
        <taxon>eudicotyledons</taxon>
        <taxon>Gunneridae</taxon>
        <taxon>Pentapetalae</taxon>
        <taxon>rosids</taxon>
        <taxon>fabids</taxon>
        <taxon>Rosales</taxon>
        <taxon>Cannabaceae</taxon>
        <taxon>Parasponia</taxon>
    </lineage>
</organism>
<dbReference type="Proteomes" id="UP000237105">
    <property type="component" value="Unassembled WGS sequence"/>
</dbReference>
<evidence type="ECO:0000256" key="1">
    <source>
        <dbReference type="SAM" id="MobiDB-lite"/>
    </source>
</evidence>
<evidence type="ECO:0000313" key="3">
    <source>
        <dbReference type="Proteomes" id="UP000237105"/>
    </source>
</evidence>